<protein>
    <submittedName>
        <fullName evidence="1">Uncharacterized protein</fullName>
    </submittedName>
</protein>
<keyword evidence="2" id="KW-1185">Reference proteome</keyword>
<sequence length="236" mass="26473">MRFARFAEPEAPPRRGFRDAFTDLVDRKLGELGGRWARESQRSRRAEAARRARVEMVRRIEHRTGRRYAPSTIARWAAHDATPPDTDMLWWDRWAAIDRAGGIQALAAQTGATPGRVIAWRDSLDPDAPPPGRIPVGARRPTAAPQRIGVEAIGVLTIGRTRIDDRRVPTNPMEPYEVLLVGPEVMDAWLADDTDTLMELLSDTITEQVIGTWGLAPEQEPHYDVTDILQFIANPN</sequence>
<evidence type="ECO:0000313" key="1">
    <source>
        <dbReference type="EMBL" id="MEB3071973.1"/>
    </source>
</evidence>
<name>A0ABU5Z3M0_9MYCO</name>
<dbReference type="RefSeq" id="WP_329779776.1">
    <property type="nucleotide sequence ID" value="NZ_JAYJJQ010000042.1"/>
</dbReference>
<comment type="caution">
    <text evidence="1">The sequence shown here is derived from an EMBL/GenBank/DDBJ whole genome shotgun (WGS) entry which is preliminary data.</text>
</comment>
<dbReference type="Proteomes" id="UP001299283">
    <property type="component" value="Unassembled WGS sequence"/>
</dbReference>
<evidence type="ECO:0000313" key="2">
    <source>
        <dbReference type="Proteomes" id="UP001299283"/>
    </source>
</evidence>
<proteinExistence type="predicted"/>
<dbReference type="EMBL" id="JAYJJQ010000042">
    <property type="protein sequence ID" value="MEB3071973.1"/>
    <property type="molecule type" value="Genomic_DNA"/>
</dbReference>
<reference evidence="1 2" key="1">
    <citation type="submission" date="2023-12" db="EMBL/GenBank/DDBJ databases">
        <title>Description of new species of Mycobacterium terrae complex isolated from sewage at the Sao Paulo Zoological Park Foundation in Brazil.</title>
        <authorList>
            <person name="Romagnoli C.L."/>
            <person name="Conceicao E.C."/>
            <person name="Machado E."/>
            <person name="Barreto L.B.P.F."/>
            <person name="Sharma A."/>
            <person name="Silva N.M."/>
            <person name="Marques L.E."/>
            <person name="Juliana M.A."/>
            <person name="Lourenco M.C.S."/>
            <person name="Digiampietri L.A."/>
            <person name="Suffys P.N."/>
            <person name="Viana-Niero C."/>
        </authorList>
    </citation>
    <scope>NUCLEOTIDE SEQUENCE [LARGE SCALE GENOMIC DNA]</scope>
    <source>
        <strain evidence="1 2">MYC017</strain>
    </source>
</reference>
<accession>A0ABU5Z3M0</accession>
<organism evidence="1 2">
    <name type="scientific">[Mycobacterium] vasticus</name>
    <dbReference type="NCBI Taxonomy" id="2875777"/>
    <lineage>
        <taxon>Bacteria</taxon>
        <taxon>Bacillati</taxon>
        <taxon>Actinomycetota</taxon>
        <taxon>Actinomycetes</taxon>
        <taxon>Mycobacteriales</taxon>
        <taxon>Mycobacteriaceae</taxon>
        <taxon>Mycolicibacter</taxon>
    </lineage>
</organism>
<gene>
    <name evidence="1" type="ORF">K5L39_22615</name>
</gene>